<dbReference type="InterPro" id="IPR015421">
    <property type="entry name" value="PyrdxlP-dep_Trfase_major"/>
</dbReference>
<dbReference type="EMBL" id="ML732197">
    <property type="protein sequence ID" value="KAB8075251.1"/>
    <property type="molecule type" value="Genomic_DNA"/>
</dbReference>
<dbReference type="Gene3D" id="3.90.1150.10">
    <property type="entry name" value="Aspartate Aminotransferase, domain 1"/>
    <property type="match status" value="1"/>
</dbReference>
<dbReference type="AlphaFoldDB" id="A0A5N5X3B0"/>
<dbReference type="GO" id="GO:0030170">
    <property type="term" value="F:pyridoxal phosphate binding"/>
    <property type="evidence" value="ECO:0007669"/>
    <property type="project" value="InterPro"/>
</dbReference>
<dbReference type="CDD" id="cd05227">
    <property type="entry name" value="AR_SDR_e"/>
    <property type="match status" value="1"/>
</dbReference>
<dbReference type="GO" id="GO:0019752">
    <property type="term" value="P:carboxylic acid metabolic process"/>
    <property type="evidence" value="ECO:0007669"/>
    <property type="project" value="InterPro"/>
</dbReference>
<dbReference type="InterPro" id="IPR001509">
    <property type="entry name" value="Epimerase_deHydtase"/>
</dbReference>
<dbReference type="GO" id="GO:0016831">
    <property type="term" value="F:carboxy-lyase activity"/>
    <property type="evidence" value="ECO:0007669"/>
    <property type="project" value="UniProtKB-KW"/>
</dbReference>
<sequence length="832" mass="92404">MDRDQFRTAAHAAVDDIIGYFDGIPDQRVTPTIEPGYLRPQIPEHPPLEPEEWSQIQADVDSKIKPGLTHWQHPNFMAFYPATVTYPSILGEMYSAAFNAPAFNWLCSPACTELETIVLDWVAKALSLPECFLSSSENRGGGVLQVSASDTIATCMVAARERRVREQVLAEGLKEGTLEYEDRLMELRPRLVALGSNQAHSSTAKGALIAGTRYRSVTARLENNMEMTGEDLRAVLEQCDKDNLTPYYITVSMGTTSSCAVDRFSEIKAVLREKPSWQRIWVHVDAAYAGSALVADEYKYIAKEFAEGIDSFNFNMHKWLLVNFDASCLFVRNRFDLTDALDITPAYLRNPYSESGNVIDYRNWTMSLGRRFRALKIWFVMRSYGLNGLKAFIRKTIGVGEEFTSLIRSRSDLFEIITKPAFGLTVFRIKDPKAQANGSSINGSAIAHPNEKLDALTKEVYELINSRGEIFITSTLIAGIYAIRVISANEAAEEKCWTRHVLVTGATGFIGAHVVDNLLARGITVRAATRSKQKGEQMRAARPQHASKLEFVEIKDFSEIGVFDDVMEGIDGVIHVASPFTYNTTNNEQELILPAINGVKSILSASAKQPSVKRIVLTSSFASVIDISKTPDPTFTYTGSHWNPLTYEEAIDPSTDAVVAYRGSKKFAELEAWRFVEREKPPFDLVILCPPMTFGPVVHPVAGVGQLNESNAVLWSVAAGADPLPAARVSAWIDVRDLAEVHVQALVRLEAGGKRYVAASGEPFSYELAADIVLGEFEWARETVTRNYEIGKKPVQGYKLDGEAVRRELGVEFRSFRETVVDLVGQVKETMT</sequence>
<gene>
    <name evidence="8" type="ORF">BDV29DRAFT_200973</name>
</gene>
<comment type="similarity">
    <text evidence="2">Belongs to the group II decarboxylase family.</text>
</comment>
<evidence type="ECO:0000256" key="4">
    <source>
        <dbReference type="ARBA" id="ARBA00022898"/>
    </source>
</evidence>
<accession>A0A5N5X3B0</accession>
<keyword evidence="4 6" id="KW-0663">Pyridoxal phosphate</keyword>
<evidence type="ECO:0000256" key="2">
    <source>
        <dbReference type="ARBA" id="ARBA00009533"/>
    </source>
</evidence>
<dbReference type="PANTHER" id="PTHR11999:SF70">
    <property type="entry name" value="MIP05841P"/>
    <property type="match status" value="1"/>
</dbReference>
<keyword evidence="9" id="KW-1185">Reference proteome</keyword>
<evidence type="ECO:0000313" key="9">
    <source>
        <dbReference type="Proteomes" id="UP000326565"/>
    </source>
</evidence>
<dbReference type="InterPro" id="IPR002129">
    <property type="entry name" value="PyrdxlP-dep_de-COase"/>
</dbReference>
<dbReference type="Pfam" id="PF01370">
    <property type="entry name" value="Epimerase"/>
    <property type="match status" value="1"/>
</dbReference>
<feature type="domain" description="NAD-dependent epimerase/dehydratase" evidence="7">
    <location>
        <begin position="501"/>
        <end position="757"/>
    </location>
</feature>
<evidence type="ECO:0000256" key="3">
    <source>
        <dbReference type="ARBA" id="ARBA00022793"/>
    </source>
</evidence>
<keyword evidence="5" id="KW-0456">Lyase</keyword>
<dbReference type="GO" id="GO:0005737">
    <property type="term" value="C:cytoplasm"/>
    <property type="evidence" value="ECO:0007669"/>
    <property type="project" value="TreeGrafter"/>
</dbReference>
<evidence type="ECO:0000256" key="5">
    <source>
        <dbReference type="ARBA" id="ARBA00023239"/>
    </source>
</evidence>
<dbReference type="Gene3D" id="1.20.1340.10">
    <property type="entry name" value="dopa decarboxylase, N-terminal domain"/>
    <property type="match status" value="1"/>
</dbReference>
<evidence type="ECO:0000313" key="8">
    <source>
        <dbReference type="EMBL" id="KAB8075251.1"/>
    </source>
</evidence>
<dbReference type="InterPro" id="IPR015422">
    <property type="entry name" value="PyrdxlP-dep_Trfase_small"/>
</dbReference>
<dbReference type="InterPro" id="IPR015424">
    <property type="entry name" value="PyrdxlP-dep_Trfase"/>
</dbReference>
<keyword evidence="8" id="KW-0808">Transferase</keyword>
<dbReference type="Gene3D" id="3.40.50.720">
    <property type="entry name" value="NAD(P)-binding Rossmann-like Domain"/>
    <property type="match status" value="1"/>
</dbReference>
<dbReference type="InterPro" id="IPR021115">
    <property type="entry name" value="Pyridoxal-P_BS"/>
</dbReference>
<reference evidence="8 9" key="1">
    <citation type="submission" date="2019-04" db="EMBL/GenBank/DDBJ databases">
        <title>Friends and foes A comparative genomics study of 23 Aspergillus species from section Flavi.</title>
        <authorList>
            <consortium name="DOE Joint Genome Institute"/>
            <person name="Kjaerbolling I."/>
            <person name="Vesth T."/>
            <person name="Frisvad J.C."/>
            <person name="Nybo J.L."/>
            <person name="Theobald S."/>
            <person name="Kildgaard S."/>
            <person name="Isbrandt T."/>
            <person name="Kuo A."/>
            <person name="Sato A."/>
            <person name="Lyhne E.K."/>
            <person name="Kogle M.E."/>
            <person name="Wiebenga A."/>
            <person name="Kun R.S."/>
            <person name="Lubbers R.J."/>
            <person name="Makela M.R."/>
            <person name="Barry K."/>
            <person name="Chovatia M."/>
            <person name="Clum A."/>
            <person name="Daum C."/>
            <person name="Haridas S."/>
            <person name="He G."/>
            <person name="LaButti K."/>
            <person name="Lipzen A."/>
            <person name="Mondo S."/>
            <person name="Riley R."/>
            <person name="Salamov A."/>
            <person name="Simmons B.A."/>
            <person name="Magnuson J.K."/>
            <person name="Henrissat B."/>
            <person name="Mortensen U.H."/>
            <person name="Larsen T.O."/>
            <person name="Devries R.P."/>
            <person name="Grigoriev I.V."/>
            <person name="Machida M."/>
            <person name="Baker S.E."/>
            <person name="Andersen M.R."/>
        </authorList>
    </citation>
    <scope>NUCLEOTIDE SEQUENCE [LARGE SCALE GENOMIC DNA]</scope>
    <source>
        <strain evidence="8 9">CBS 151.66</strain>
    </source>
</reference>
<dbReference type="SUPFAM" id="SSF51735">
    <property type="entry name" value="NAD(P)-binding Rossmann-fold domains"/>
    <property type="match status" value="1"/>
</dbReference>
<dbReference type="Gene3D" id="3.40.640.10">
    <property type="entry name" value="Type I PLP-dependent aspartate aminotransferase-like (Major domain)"/>
    <property type="match status" value="1"/>
</dbReference>
<proteinExistence type="inferred from homology"/>
<organism evidence="8 9">
    <name type="scientific">Aspergillus leporis</name>
    <dbReference type="NCBI Taxonomy" id="41062"/>
    <lineage>
        <taxon>Eukaryota</taxon>
        <taxon>Fungi</taxon>
        <taxon>Dikarya</taxon>
        <taxon>Ascomycota</taxon>
        <taxon>Pezizomycotina</taxon>
        <taxon>Eurotiomycetes</taxon>
        <taxon>Eurotiomycetidae</taxon>
        <taxon>Eurotiales</taxon>
        <taxon>Aspergillaceae</taxon>
        <taxon>Aspergillus</taxon>
        <taxon>Aspergillus subgen. Circumdati</taxon>
    </lineage>
</organism>
<dbReference type="InterPro" id="IPR036291">
    <property type="entry name" value="NAD(P)-bd_dom_sf"/>
</dbReference>
<dbReference type="OrthoDB" id="639767at2759"/>
<dbReference type="GO" id="GO:0016740">
    <property type="term" value="F:transferase activity"/>
    <property type="evidence" value="ECO:0007669"/>
    <property type="project" value="UniProtKB-KW"/>
</dbReference>
<dbReference type="PRINTS" id="PR00800">
    <property type="entry name" value="YHDCRBOXLASE"/>
</dbReference>
<comment type="cofactor">
    <cofactor evidence="1 6">
        <name>pyridoxal 5'-phosphate</name>
        <dbReference type="ChEBI" id="CHEBI:597326"/>
    </cofactor>
</comment>
<dbReference type="Pfam" id="PF00282">
    <property type="entry name" value="Pyridoxal_deC"/>
    <property type="match status" value="1"/>
</dbReference>
<protein>
    <submittedName>
        <fullName evidence="8">Pyridoxal phosphate-dependent transferase</fullName>
    </submittedName>
</protein>
<evidence type="ECO:0000259" key="7">
    <source>
        <dbReference type="Pfam" id="PF01370"/>
    </source>
</evidence>
<evidence type="ECO:0000256" key="6">
    <source>
        <dbReference type="PIRSR" id="PIRSR602129-50"/>
    </source>
</evidence>
<dbReference type="SUPFAM" id="SSF53383">
    <property type="entry name" value="PLP-dependent transferases"/>
    <property type="match status" value="1"/>
</dbReference>
<dbReference type="GO" id="GO:0006520">
    <property type="term" value="P:amino acid metabolic process"/>
    <property type="evidence" value="ECO:0007669"/>
    <property type="project" value="InterPro"/>
</dbReference>
<dbReference type="PROSITE" id="PS00392">
    <property type="entry name" value="DDC_GAD_HDC_YDC"/>
    <property type="match status" value="1"/>
</dbReference>
<dbReference type="PANTHER" id="PTHR11999">
    <property type="entry name" value="GROUP II PYRIDOXAL-5-PHOSPHATE DECARBOXYLASE"/>
    <property type="match status" value="1"/>
</dbReference>
<evidence type="ECO:0000256" key="1">
    <source>
        <dbReference type="ARBA" id="ARBA00001933"/>
    </source>
</evidence>
<keyword evidence="3" id="KW-0210">Decarboxylase</keyword>
<name>A0A5N5X3B0_9EURO</name>
<dbReference type="InterPro" id="IPR010977">
    <property type="entry name" value="Aromatic_deC"/>
</dbReference>
<dbReference type="Proteomes" id="UP000326565">
    <property type="component" value="Unassembled WGS sequence"/>
</dbReference>
<feature type="modified residue" description="N6-(pyridoxal phosphate)lysine" evidence="6">
    <location>
        <position position="318"/>
    </location>
</feature>